<evidence type="ECO:0000259" key="6">
    <source>
        <dbReference type="PROSITE" id="PS50011"/>
    </source>
</evidence>
<evidence type="ECO:0000313" key="9">
    <source>
        <dbReference type="WBParaSite" id="ECPE_0001571601-mRNA-1"/>
    </source>
</evidence>
<dbReference type="GO" id="GO:0050321">
    <property type="term" value="F:tau-protein kinase activity"/>
    <property type="evidence" value="ECO:0007669"/>
    <property type="project" value="TreeGrafter"/>
</dbReference>
<dbReference type="Gene3D" id="1.10.510.10">
    <property type="entry name" value="Transferase(Phosphotransferase) domain 1"/>
    <property type="match status" value="1"/>
</dbReference>
<keyword evidence="4" id="KW-0418">Kinase</keyword>
<evidence type="ECO:0000256" key="5">
    <source>
        <dbReference type="ARBA" id="ARBA00022840"/>
    </source>
</evidence>
<evidence type="ECO:0000256" key="4">
    <source>
        <dbReference type="ARBA" id="ARBA00022777"/>
    </source>
</evidence>
<accession>A0A183B8Z1</accession>
<evidence type="ECO:0000313" key="7">
    <source>
        <dbReference type="EMBL" id="VDP92948.1"/>
    </source>
</evidence>
<dbReference type="PROSITE" id="PS50011">
    <property type="entry name" value="PROTEIN_KINASE_DOM"/>
    <property type="match status" value="1"/>
</dbReference>
<keyword evidence="3" id="KW-0547">Nucleotide-binding</keyword>
<keyword evidence="2" id="KW-0808">Transferase</keyword>
<dbReference type="GO" id="GO:0000226">
    <property type="term" value="P:microtubule cytoskeleton organization"/>
    <property type="evidence" value="ECO:0007669"/>
    <property type="project" value="TreeGrafter"/>
</dbReference>
<keyword evidence="1" id="KW-0723">Serine/threonine-protein kinase</keyword>
<dbReference type="InterPro" id="IPR008271">
    <property type="entry name" value="Ser/Thr_kinase_AS"/>
</dbReference>
<dbReference type="EMBL" id="UZAN01061428">
    <property type="protein sequence ID" value="VDP92948.1"/>
    <property type="molecule type" value="Genomic_DNA"/>
</dbReference>
<evidence type="ECO:0000313" key="8">
    <source>
        <dbReference type="Proteomes" id="UP000272942"/>
    </source>
</evidence>
<dbReference type="PANTHER" id="PTHR24346:SF82">
    <property type="entry name" value="KP78A-RELATED"/>
    <property type="match status" value="1"/>
</dbReference>
<protein>
    <submittedName>
        <fullName evidence="9">Protein kinase domain-containing protein</fullName>
    </submittedName>
</protein>
<dbReference type="InterPro" id="IPR011009">
    <property type="entry name" value="Kinase-like_dom_sf"/>
</dbReference>
<dbReference type="InterPro" id="IPR000719">
    <property type="entry name" value="Prot_kinase_dom"/>
</dbReference>
<organism evidence="9">
    <name type="scientific">Echinostoma caproni</name>
    <dbReference type="NCBI Taxonomy" id="27848"/>
    <lineage>
        <taxon>Eukaryota</taxon>
        <taxon>Metazoa</taxon>
        <taxon>Spiralia</taxon>
        <taxon>Lophotrochozoa</taxon>
        <taxon>Platyhelminthes</taxon>
        <taxon>Trematoda</taxon>
        <taxon>Digenea</taxon>
        <taxon>Plagiorchiida</taxon>
        <taxon>Echinostomata</taxon>
        <taxon>Echinostomatoidea</taxon>
        <taxon>Echinostomatidae</taxon>
        <taxon>Echinostoma</taxon>
    </lineage>
</organism>
<dbReference type="SUPFAM" id="SSF56112">
    <property type="entry name" value="Protein kinase-like (PK-like)"/>
    <property type="match status" value="1"/>
</dbReference>
<evidence type="ECO:0000256" key="3">
    <source>
        <dbReference type="ARBA" id="ARBA00022741"/>
    </source>
</evidence>
<dbReference type="OrthoDB" id="193931at2759"/>
<reference evidence="7 8" key="2">
    <citation type="submission" date="2018-11" db="EMBL/GenBank/DDBJ databases">
        <authorList>
            <consortium name="Pathogen Informatics"/>
        </authorList>
    </citation>
    <scope>NUCLEOTIDE SEQUENCE [LARGE SCALE GENOMIC DNA]</scope>
    <source>
        <strain evidence="7 8">Egypt</strain>
    </source>
</reference>
<keyword evidence="5" id="KW-0067">ATP-binding</keyword>
<sequence length="148" mass="16477">MDVLHAVDHIHSMGIVHRDIKAENLLFDAQMHIKLTDFSFGTHYSSSASQPLLTTWCGSPPYAAPEIFKGEPYVGTKADIWVSFSFSLSSSNESKWAAILSHCSATMGAHLIDQRRIHPPPDILPSLPHHFINSVRISWKKAVDQDVS</sequence>
<dbReference type="Proteomes" id="UP000272942">
    <property type="component" value="Unassembled WGS sequence"/>
</dbReference>
<name>A0A183B8Z1_9TREM</name>
<evidence type="ECO:0000256" key="2">
    <source>
        <dbReference type="ARBA" id="ARBA00022679"/>
    </source>
</evidence>
<keyword evidence="8" id="KW-1185">Reference proteome</keyword>
<dbReference type="AlphaFoldDB" id="A0A183B8Z1"/>
<reference evidence="9" key="1">
    <citation type="submission" date="2016-06" db="UniProtKB">
        <authorList>
            <consortium name="WormBaseParasite"/>
        </authorList>
    </citation>
    <scope>IDENTIFICATION</scope>
</reference>
<dbReference type="GO" id="GO:0005737">
    <property type="term" value="C:cytoplasm"/>
    <property type="evidence" value="ECO:0007669"/>
    <property type="project" value="TreeGrafter"/>
</dbReference>
<feature type="domain" description="Protein kinase" evidence="6">
    <location>
        <begin position="1"/>
        <end position="148"/>
    </location>
</feature>
<gene>
    <name evidence="7" type="ORF">ECPE_LOCUS15676</name>
</gene>
<proteinExistence type="predicted"/>
<dbReference type="GO" id="GO:0005524">
    <property type="term" value="F:ATP binding"/>
    <property type="evidence" value="ECO:0007669"/>
    <property type="project" value="UniProtKB-KW"/>
</dbReference>
<dbReference type="PANTHER" id="PTHR24346">
    <property type="entry name" value="MAP/MICROTUBULE AFFINITY-REGULATING KINASE"/>
    <property type="match status" value="1"/>
</dbReference>
<evidence type="ECO:0000256" key="1">
    <source>
        <dbReference type="ARBA" id="ARBA00022527"/>
    </source>
</evidence>
<dbReference type="PROSITE" id="PS00108">
    <property type="entry name" value="PROTEIN_KINASE_ST"/>
    <property type="match status" value="1"/>
</dbReference>
<dbReference type="WBParaSite" id="ECPE_0001571601-mRNA-1">
    <property type="protein sequence ID" value="ECPE_0001571601-mRNA-1"/>
    <property type="gene ID" value="ECPE_0001571601"/>
</dbReference>
<dbReference type="GO" id="GO:0035556">
    <property type="term" value="P:intracellular signal transduction"/>
    <property type="evidence" value="ECO:0007669"/>
    <property type="project" value="TreeGrafter"/>
</dbReference>
<dbReference type="Pfam" id="PF00069">
    <property type="entry name" value="Pkinase"/>
    <property type="match status" value="1"/>
</dbReference>